<evidence type="ECO:0000313" key="2">
    <source>
        <dbReference type="Proteomes" id="UP000271590"/>
    </source>
</evidence>
<proteinExistence type="predicted"/>
<dbReference type="AlphaFoldDB" id="A0A3P3E3G9"/>
<dbReference type="Proteomes" id="UP000271590">
    <property type="component" value="Unassembled WGS sequence"/>
</dbReference>
<sequence>MSADIIGTEIREVLARLIIAGLSVQQSNPSIKEVDGGCISIGDLPVASAAMKNVQYEMIYQNLEANSSFHTKLIDGGLVSFQYLVSPSGNILKHRLSYFPSFALPTIEEAPDLYENDELFAEIMLQRLVRFPIRIDFSPAQHVDVDHPQCHLTLGQFDSCRIPVSGPVGPLAFTLFLLRNFYRRSYIRHKNVFDKRVKRLLMESTITAAERRITHLVVV</sequence>
<reference evidence="1 2" key="1">
    <citation type="submission" date="2018-11" db="EMBL/GenBank/DDBJ databases">
        <title>The genome of Variovorax sp T529.</title>
        <authorList>
            <person name="Gao J."/>
        </authorList>
    </citation>
    <scope>NUCLEOTIDE SEQUENCE [LARGE SCALE GENOMIC DNA]</scope>
    <source>
        <strain evidence="1 2">T529</strain>
    </source>
</reference>
<organism evidence="1 2">
    <name type="scientific">Variovorax beijingensis</name>
    <dbReference type="NCBI Taxonomy" id="2496117"/>
    <lineage>
        <taxon>Bacteria</taxon>
        <taxon>Pseudomonadati</taxon>
        <taxon>Pseudomonadota</taxon>
        <taxon>Betaproteobacteria</taxon>
        <taxon>Burkholderiales</taxon>
        <taxon>Comamonadaceae</taxon>
        <taxon>Variovorax</taxon>
    </lineage>
</organism>
<comment type="caution">
    <text evidence="1">The sequence shown here is derived from an EMBL/GenBank/DDBJ whole genome shotgun (WGS) entry which is preliminary data.</text>
</comment>
<dbReference type="RefSeq" id="WP_124961938.1">
    <property type="nucleotide sequence ID" value="NZ_RQXU01000035.1"/>
</dbReference>
<evidence type="ECO:0000313" key="1">
    <source>
        <dbReference type="EMBL" id="RRH80824.1"/>
    </source>
</evidence>
<accession>A0A3P3E3G9</accession>
<dbReference type="EMBL" id="RQXU01000035">
    <property type="protein sequence ID" value="RRH80824.1"/>
    <property type="molecule type" value="Genomic_DNA"/>
</dbReference>
<name>A0A3P3E3G9_9BURK</name>
<dbReference type="InterPro" id="IPR018742">
    <property type="entry name" value="DUF2290"/>
</dbReference>
<gene>
    <name evidence="1" type="ORF">EH244_30010</name>
</gene>
<dbReference type="Pfam" id="PF10053">
    <property type="entry name" value="DUF2290"/>
    <property type="match status" value="1"/>
</dbReference>
<protein>
    <submittedName>
        <fullName evidence="1">DUF2290 domain-containing protein</fullName>
    </submittedName>
</protein>